<feature type="transmembrane region" description="Helical" evidence="1">
    <location>
        <begin position="99"/>
        <end position="118"/>
    </location>
</feature>
<dbReference type="InterPro" id="IPR000160">
    <property type="entry name" value="GGDEF_dom"/>
</dbReference>
<dbReference type="Proteomes" id="UP000294952">
    <property type="component" value="Unassembled WGS sequence"/>
</dbReference>
<dbReference type="GO" id="GO:0052621">
    <property type="term" value="F:diguanylate cyclase activity"/>
    <property type="evidence" value="ECO:0007669"/>
    <property type="project" value="TreeGrafter"/>
</dbReference>
<evidence type="ECO:0000313" key="4">
    <source>
        <dbReference type="Proteomes" id="UP000294952"/>
    </source>
</evidence>
<feature type="transmembrane region" description="Helical" evidence="1">
    <location>
        <begin position="124"/>
        <end position="141"/>
    </location>
</feature>
<evidence type="ECO:0000259" key="2">
    <source>
        <dbReference type="PROSITE" id="PS50887"/>
    </source>
</evidence>
<evidence type="ECO:0000313" key="3">
    <source>
        <dbReference type="EMBL" id="TDL03519.1"/>
    </source>
</evidence>
<comment type="caution">
    <text evidence="3">The sequence shown here is derived from an EMBL/GenBank/DDBJ whole genome shotgun (WGS) entry which is preliminary data.</text>
</comment>
<gene>
    <name evidence="3" type="ORF">EUA04_25005</name>
</gene>
<organism evidence="3 4">
    <name type="scientific">Mycolicibacterium obuense</name>
    <dbReference type="NCBI Taxonomy" id="1807"/>
    <lineage>
        <taxon>Bacteria</taxon>
        <taxon>Bacillati</taxon>
        <taxon>Actinomycetota</taxon>
        <taxon>Actinomycetes</taxon>
        <taxon>Mycobacteriales</taxon>
        <taxon>Mycobacteriaceae</taxon>
        <taxon>Mycolicibacterium</taxon>
    </lineage>
</organism>
<name>A0A4R5X0I2_9MYCO</name>
<dbReference type="InterPro" id="IPR029787">
    <property type="entry name" value="Nucleotide_cyclase"/>
</dbReference>
<dbReference type="SUPFAM" id="SSF55073">
    <property type="entry name" value="Nucleotide cyclase"/>
    <property type="match status" value="1"/>
</dbReference>
<proteinExistence type="predicted"/>
<dbReference type="EMBL" id="SDLP01000011">
    <property type="protein sequence ID" value="TDL03519.1"/>
    <property type="molecule type" value="Genomic_DNA"/>
</dbReference>
<feature type="transmembrane region" description="Helical" evidence="1">
    <location>
        <begin position="68"/>
        <end position="92"/>
    </location>
</feature>
<dbReference type="Pfam" id="PF00990">
    <property type="entry name" value="GGDEF"/>
    <property type="match status" value="1"/>
</dbReference>
<dbReference type="InterPro" id="IPR043128">
    <property type="entry name" value="Rev_trsase/Diguanyl_cyclase"/>
</dbReference>
<feature type="transmembrane region" description="Helical" evidence="1">
    <location>
        <begin position="148"/>
        <end position="167"/>
    </location>
</feature>
<dbReference type="InterPro" id="IPR050469">
    <property type="entry name" value="Diguanylate_Cyclase"/>
</dbReference>
<dbReference type="PANTHER" id="PTHR45138:SF9">
    <property type="entry name" value="DIGUANYLATE CYCLASE DGCM-RELATED"/>
    <property type="match status" value="1"/>
</dbReference>
<dbReference type="Gene3D" id="3.30.70.270">
    <property type="match status" value="1"/>
</dbReference>
<dbReference type="AlphaFoldDB" id="A0A4R5X0I2"/>
<dbReference type="NCBIfam" id="TIGR00254">
    <property type="entry name" value="GGDEF"/>
    <property type="match status" value="1"/>
</dbReference>
<reference evidence="3 4" key="1">
    <citation type="submission" date="2019-01" db="EMBL/GenBank/DDBJ databases">
        <title>High-quality-draft genome sequences of five non-tuberculosis mycobacteriaceae isolated from a nosocomial environment.</title>
        <authorList>
            <person name="Tiago I."/>
            <person name="Alarico S."/>
            <person name="Pereira S.G."/>
            <person name="Coelho C."/>
            <person name="Maranha A."/>
            <person name="Empadinhas N."/>
        </authorList>
    </citation>
    <scope>NUCLEOTIDE SEQUENCE [LARGE SCALE GENOMIC DNA]</scope>
    <source>
        <strain evidence="3 4">22DIII</strain>
    </source>
</reference>
<dbReference type="PANTHER" id="PTHR45138">
    <property type="entry name" value="REGULATORY COMPONENTS OF SENSORY TRANSDUCTION SYSTEM"/>
    <property type="match status" value="1"/>
</dbReference>
<accession>A0A4R5X0I2</accession>
<feature type="transmembrane region" description="Helical" evidence="1">
    <location>
        <begin position="173"/>
        <end position="202"/>
    </location>
</feature>
<protein>
    <submittedName>
        <fullName evidence="3">GGDEF domain-containing protein</fullName>
    </submittedName>
</protein>
<keyword evidence="1" id="KW-0472">Membrane</keyword>
<sequence>MTSSMSAGTGFLTSLQRWWHDTGDYAWLLDFLRPRGLLPGLRATICASGVIVGIAAVCLQFVPLHHPAAVSHAIATALAVAGLTWAVYWALAPWPTERVSAVLFILVDLGIIVATVLHADPLQAMGTTTLFALPGAYIVFFHGPRMHSVHLVLAVLTIVGVGLWLGWSTQPDAIALAVSKVAIGLVIVAGILPVLQFAFWLIRHSSVESLIDPLTALSNRRGLDNHLERIAVSSRGGELCVIAIDLDGFKGINDRFGHQAGDEVLVRTSRRISETVRQSALVARTGGEEFVVVERSLAAAAGVIGERIRDAIRAAAHPPVTASIGVAATAGRDGISFQDALRAADAAMYQAKREGGDRVVIAAHTPAEYEPLRPPPE</sequence>
<feature type="domain" description="GGDEF" evidence="2">
    <location>
        <begin position="237"/>
        <end position="364"/>
    </location>
</feature>
<feature type="transmembrane region" description="Helical" evidence="1">
    <location>
        <begin position="41"/>
        <end position="62"/>
    </location>
</feature>
<evidence type="ECO:0000256" key="1">
    <source>
        <dbReference type="SAM" id="Phobius"/>
    </source>
</evidence>
<dbReference type="RefSeq" id="WP_133414846.1">
    <property type="nucleotide sequence ID" value="NZ_SDLP01000011.1"/>
</dbReference>
<keyword evidence="1" id="KW-1133">Transmembrane helix</keyword>
<keyword evidence="1" id="KW-0812">Transmembrane</keyword>
<dbReference type="CDD" id="cd01949">
    <property type="entry name" value="GGDEF"/>
    <property type="match status" value="1"/>
</dbReference>
<dbReference type="SMART" id="SM00267">
    <property type="entry name" value="GGDEF"/>
    <property type="match status" value="1"/>
</dbReference>
<dbReference type="PROSITE" id="PS50887">
    <property type="entry name" value="GGDEF"/>
    <property type="match status" value="1"/>
</dbReference>